<dbReference type="Proteomes" id="UP000176992">
    <property type="component" value="Unassembled WGS sequence"/>
</dbReference>
<dbReference type="Gene3D" id="3.40.50.880">
    <property type="match status" value="1"/>
</dbReference>
<dbReference type="InterPro" id="IPR029062">
    <property type="entry name" value="Class_I_gatase-like"/>
</dbReference>
<dbReference type="AlphaFoldDB" id="A0A1F5YD85"/>
<comment type="caution">
    <text evidence="2">The sequence shown here is derived from an EMBL/GenBank/DDBJ whole genome shotgun (WGS) entry which is preliminary data.</text>
</comment>
<evidence type="ECO:0008006" key="4">
    <source>
        <dbReference type="Google" id="ProtNLM"/>
    </source>
</evidence>
<evidence type="ECO:0000313" key="3">
    <source>
        <dbReference type="Proteomes" id="UP000176992"/>
    </source>
</evidence>
<dbReference type="SUPFAM" id="SSF52317">
    <property type="entry name" value="Class I glutamine amidotransferase-like"/>
    <property type="match status" value="1"/>
</dbReference>
<name>A0A1F5YD85_9BACT</name>
<proteinExistence type="predicted"/>
<reference evidence="2 3" key="1">
    <citation type="journal article" date="2016" name="Nat. Commun.">
        <title>Thousands of microbial genomes shed light on interconnected biogeochemical processes in an aquifer system.</title>
        <authorList>
            <person name="Anantharaman K."/>
            <person name="Brown C.T."/>
            <person name="Hug L.A."/>
            <person name="Sharon I."/>
            <person name="Castelle C.J."/>
            <person name="Probst A.J."/>
            <person name="Thomas B.C."/>
            <person name="Singh A."/>
            <person name="Wilkins M.J."/>
            <person name="Karaoz U."/>
            <person name="Brodie E.L."/>
            <person name="Williams K.H."/>
            <person name="Hubbard S.S."/>
            <person name="Banfield J.F."/>
        </authorList>
    </citation>
    <scope>NUCLEOTIDE SEQUENCE [LARGE SCALE GENOMIC DNA]</scope>
</reference>
<sequence length="684" mass="73773">MWLALLPLAALLVVLWTYRKTYPPLSRPYHILLVVLRVTVVLLTGLLIFEPATVLSRDRERPERVALLLDRSASMLLPVSGRGGRSDTSRIEAAEKLVRENTKSAGLAVFTFGDELHRADSSQGQGAQPEVEDRTDLASALHELLSRSRESWDRVYVVSDGRINAGRDPLLESGGLPPVESVLAGEPPEAPDLALAGFELLRPVYEGGRVELELSVALAPGTAGAGTLPEAALCDFYLDSRKVAEKKISLGRTGAGFAGEEISFPAPPAGGYWLKAVLRPLEGEWTALNNERLIRLEVAKSRRTLLLVSNAPDWDYAFLRRAFELNAEWQVEGLIVLRGEQGGEVVRREDARGGYSAGRLPDDKKLAEVDFLLLHGRLNDYENSFLNHIAGRAQKGGLALVFWPAGEIKPDAFPAALLSWLPFVPGPAAAVLVRAPEGPSTINTLDRYNILAGLGGGAAFDNLPPVQWVYRGIALKSRAEVLARAGQRSSGEPGAALLAAMPVGESRTAAVLGEGLWRWHMLSQDTPGGRDTRYYRLWEALAGWLMSGEKKSGLVFAPALSVFPRGAKVGFKGAFDTVGGDSATGRARVTVEVRRLGEAGQPMDTVAQSTLELDAGETNFSFILGRLRPGLYEFTGRVGKDGEELNKEGRFAVESYSPEMAAVAVDSTVLGALSASTGGRLTRL</sequence>
<evidence type="ECO:0000313" key="2">
    <source>
        <dbReference type="EMBL" id="OGF97811.1"/>
    </source>
</evidence>
<dbReference type="InterPro" id="IPR036465">
    <property type="entry name" value="vWFA_dom_sf"/>
</dbReference>
<organism evidence="2 3">
    <name type="scientific">Candidatus Glassbacteria bacterium GWA2_58_10</name>
    <dbReference type="NCBI Taxonomy" id="1817865"/>
    <lineage>
        <taxon>Bacteria</taxon>
        <taxon>Candidatus Glassiibacteriota</taxon>
    </lineage>
</organism>
<protein>
    <recommendedName>
        <fullName evidence="4">VWFA domain-containing protein</fullName>
    </recommendedName>
</protein>
<dbReference type="SUPFAM" id="SSF53300">
    <property type="entry name" value="vWA-like"/>
    <property type="match status" value="1"/>
</dbReference>
<evidence type="ECO:0000256" key="1">
    <source>
        <dbReference type="SAM" id="Phobius"/>
    </source>
</evidence>
<keyword evidence="1" id="KW-0472">Membrane</keyword>
<gene>
    <name evidence="2" type="ORF">A2Z86_00895</name>
</gene>
<feature type="non-terminal residue" evidence="2">
    <location>
        <position position="684"/>
    </location>
</feature>
<accession>A0A1F5YD85</accession>
<keyword evidence="1" id="KW-1133">Transmembrane helix</keyword>
<dbReference type="EMBL" id="MFIV01000208">
    <property type="protein sequence ID" value="OGF97811.1"/>
    <property type="molecule type" value="Genomic_DNA"/>
</dbReference>
<dbReference type="PANTHER" id="PTHR37947">
    <property type="entry name" value="BLL2462 PROTEIN"/>
    <property type="match status" value="1"/>
</dbReference>
<feature type="transmembrane region" description="Helical" evidence="1">
    <location>
        <begin position="29"/>
        <end position="49"/>
    </location>
</feature>
<dbReference type="PANTHER" id="PTHR37947:SF1">
    <property type="entry name" value="BLL2462 PROTEIN"/>
    <property type="match status" value="1"/>
</dbReference>
<keyword evidence="1" id="KW-0812">Transmembrane</keyword>